<keyword evidence="3" id="KW-1185">Reference proteome</keyword>
<accession>A0AAV4SHU4</accession>
<proteinExistence type="predicted"/>
<comment type="caution">
    <text evidence="2">The sequence shown here is derived from an EMBL/GenBank/DDBJ whole genome shotgun (WGS) entry which is preliminary data.</text>
</comment>
<gene>
    <name evidence="2" type="ORF">CDAR_448271</name>
</gene>
<organism evidence="2 3">
    <name type="scientific">Caerostris darwini</name>
    <dbReference type="NCBI Taxonomy" id="1538125"/>
    <lineage>
        <taxon>Eukaryota</taxon>
        <taxon>Metazoa</taxon>
        <taxon>Ecdysozoa</taxon>
        <taxon>Arthropoda</taxon>
        <taxon>Chelicerata</taxon>
        <taxon>Arachnida</taxon>
        <taxon>Araneae</taxon>
        <taxon>Araneomorphae</taxon>
        <taxon>Entelegynae</taxon>
        <taxon>Araneoidea</taxon>
        <taxon>Araneidae</taxon>
        <taxon>Caerostris</taxon>
    </lineage>
</organism>
<name>A0AAV4SHU4_9ARAC</name>
<feature type="region of interest" description="Disordered" evidence="1">
    <location>
        <begin position="24"/>
        <end position="50"/>
    </location>
</feature>
<dbReference type="AlphaFoldDB" id="A0AAV4SHU4"/>
<dbReference type="Proteomes" id="UP001054837">
    <property type="component" value="Unassembled WGS sequence"/>
</dbReference>
<dbReference type="EMBL" id="BPLQ01007741">
    <property type="protein sequence ID" value="GIY32082.1"/>
    <property type="molecule type" value="Genomic_DNA"/>
</dbReference>
<evidence type="ECO:0000313" key="3">
    <source>
        <dbReference type="Proteomes" id="UP001054837"/>
    </source>
</evidence>
<evidence type="ECO:0000313" key="2">
    <source>
        <dbReference type="EMBL" id="GIY32082.1"/>
    </source>
</evidence>
<evidence type="ECO:0000256" key="1">
    <source>
        <dbReference type="SAM" id="MobiDB-lite"/>
    </source>
</evidence>
<reference evidence="2 3" key="1">
    <citation type="submission" date="2021-06" db="EMBL/GenBank/DDBJ databases">
        <title>Caerostris darwini draft genome.</title>
        <authorList>
            <person name="Kono N."/>
            <person name="Arakawa K."/>
        </authorList>
    </citation>
    <scope>NUCLEOTIDE SEQUENCE [LARGE SCALE GENOMIC DNA]</scope>
</reference>
<protein>
    <submittedName>
        <fullName evidence="2">Uncharacterized protein</fullName>
    </submittedName>
</protein>
<sequence length="202" mass="21860">MAQLGASVLKSQLDPSPTRQKLFTSVEVGASTPSPGKISRSISEGPVSTHASVRSFRTQVVERQPMGAWVTWATPLHPTSNPFVPGASTGGCFIARQNATHSFLGKEESRKSAKVASPEIEVKDLDKAELIEQKLEKQFQLIPISDPADENMGMQIINNLSQNNSDDIIPLASPSEIVQIGASSKTRKLSRPLALIPYPIKF</sequence>